<accession>A0A1Y1N2C9</accession>
<dbReference type="InterPro" id="IPR036728">
    <property type="entry name" value="PBP_GOBP_sf"/>
</dbReference>
<feature type="chain" id="PRO_5012214672" evidence="1">
    <location>
        <begin position="21"/>
        <end position="144"/>
    </location>
</feature>
<sequence>MNGKLMICLFLACIFQVRSGVVPQVNIDADEAEACMKGTDTSSMVDENAHVIYPSEVTTKYFECALQAGHYFTKDGEFDSEYILGKLASNFSALVGEDVDGKKARQMANELYAPCNVPKGENNVEKLVNFNNCVVIELQKKATA</sequence>
<evidence type="ECO:0000256" key="1">
    <source>
        <dbReference type="SAM" id="SignalP"/>
    </source>
</evidence>
<dbReference type="GeneID" id="116159184"/>
<proteinExistence type="predicted"/>
<keyword evidence="1" id="KW-0732">Signal</keyword>
<feature type="signal peptide" evidence="1">
    <location>
        <begin position="1"/>
        <end position="20"/>
    </location>
</feature>
<dbReference type="KEGG" id="ppyr:116159184"/>
<organism evidence="2">
    <name type="scientific">Photinus pyralis</name>
    <name type="common">Common eastern firefly</name>
    <name type="synonym">Lampyris pyralis</name>
    <dbReference type="NCBI Taxonomy" id="7054"/>
    <lineage>
        <taxon>Eukaryota</taxon>
        <taxon>Metazoa</taxon>
        <taxon>Ecdysozoa</taxon>
        <taxon>Arthropoda</taxon>
        <taxon>Hexapoda</taxon>
        <taxon>Insecta</taxon>
        <taxon>Pterygota</taxon>
        <taxon>Neoptera</taxon>
        <taxon>Endopterygota</taxon>
        <taxon>Coleoptera</taxon>
        <taxon>Polyphaga</taxon>
        <taxon>Elateriformia</taxon>
        <taxon>Elateroidea</taxon>
        <taxon>Lampyridae</taxon>
        <taxon>Lampyrinae</taxon>
        <taxon>Photinus</taxon>
    </lineage>
</organism>
<dbReference type="AlphaFoldDB" id="A0A1Y1N2C9"/>
<protein>
    <submittedName>
        <fullName evidence="2">Uncharacterized protein</fullName>
    </submittedName>
</protein>
<dbReference type="SUPFAM" id="SSF47565">
    <property type="entry name" value="Insect pheromone/odorant-binding proteins"/>
    <property type="match status" value="1"/>
</dbReference>
<reference evidence="2" key="1">
    <citation type="journal article" date="2016" name="Sci. Rep.">
        <title>Molecular characterization of firefly nuptial gifts: a multi-omics approach sheds light on postcopulatory sexual selection.</title>
        <authorList>
            <person name="Al-Wathiqui N."/>
            <person name="Fallon T.R."/>
            <person name="South A."/>
            <person name="Weng J.K."/>
            <person name="Lewis S.M."/>
        </authorList>
    </citation>
    <scope>NUCLEOTIDE SEQUENCE</scope>
</reference>
<dbReference type="InterPro" id="IPR006170">
    <property type="entry name" value="PBP/GOBP"/>
</dbReference>
<evidence type="ECO:0000313" key="2">
    <source>
        <dbReference type="EMBL" id="JAV92083.1"/>
    </source>
</evidence>
<dbReference type="Gene3D" id="1.10.238.20">
    <property type="entry name" value="Pheromone/general odorant binding protein domain"/>
    <property type="match status" value="1"/>
</dbReference>
<dbReference type="Pfam" id="PF01395">
    <property type="entry name" value="PBP_GOBP"/>
    <property type="match status" value="1"/>
</dbReference>
<dbReference type="EMBL" id="GEZM01014536">
    <property type="protein sequence ID" value="JAV92083.1"/>
    <property type="molecule type" value="Transcribed_RNA"/>
</dbReference>
<dbReference type="GO" id="GO:0005549">
    <property type="term" value="F:odorant binding"/>
    <property type="evidence" value="ECO:0007669"/>
    <property type="project" value="InterPro"/>
</dbReference>
<name>A0A1Y1N2C9_PHOPY</name>
<dbReference type="RefSeq" id="XP_031327984.1">
    <property type="nucleotide sequence ID" value="XM_031472124.1"/>
</dbReference>